<feature type="non-terminal residue" evidence="2">
    <location>
        <position position="1"/>
    </location>
</feature>
<protein>
    <submittedName>
        <fullName evidence="2">Uncharacterized protein</fullName>
    </submittedName>
</protein>
<feature type="compositionally biased region" description="Basic and acidic residues" evidence="1">
    <location>
        <begin position="204"/>
        <end position="218"/>
    </location>
</feature>
<feature type="compositionally biased region" description="Basic residues" evidence="1">
    <location>
        <begin position="96"/>
        <end position="116"/>
    </location>
</feature>
<accession>A0A6J4PP37</accession>
<feature type="compositionally biased region" description="Basic residues" evidence="1">
    <location>
        <begin position="234"/>
        <end position="244"/>
    </location>
</feature>
<reference evidence="2" key="1">
    <citation type="submission" date="2020-02" db="EMBL/GenBank/DDBJ databases">
        <authorList>
            <person name="Meier V. D."/>
        </authorList>
    </citation>
    <scope>NUCLEOTIDE SEQUENCE</scope>
    <source>
        <strain evidence="2">AVDCRST_MAG01</strain>
    </source>
</reference>
<evidence type="ECO:0000256" key="1">
    <source>
        <dbReference type="SAM" id="MobiDB-lite"/>
    </source>
</evidence>
<feature type="region of interest" description="Disordered" evidence="1">
    <location>
        <begin position="1"/>
        <end position="275"/>
    </location>
</feature>
<feature type="compositionally biased region" description="Gly residues" evidence="1">
    <location>
        <begin position="82"/>
        <end position="93"/>
    </location>
</feature>
<evidence type="ECO:0000313" key="2">
    <source>
        <dbReference type="EMBL" id="CAA9421701.1"/>
    </source>
</evidence>
<sequence>EIHAQLRPSPRRAIGARPVPLRRRGGGVARHLRRRPPVGRRIRRRRNRRSAGRRGGGRLPGRRRRGTRGRRRDAGRVRRGRGGAGRAGVPGDAGGRRLRRGRPRRGRRGPRPRALRHPPAPQHLRRRRGAVRPPGHGRGPRDALGDRPLPGQDRRLPLRGRRLRLRGEWPVGAPGVPRAGEPDRGRPRVLEEPREPGLRPGRARRQEGRRVRRGERGAVQELPGRGDVFGARDRNRHLRPRRGKRGEDLRAAPGPRQVGRGVAGPLREAARGGVV</sequence>
<gene>
    <name evidence="2" type="ORF">AVDCRST_MAG01-01-2326</name>
</gene>
<organism evidence="2">
    <name type="scientific">uncultured Rubrobacteraceae bacterium</name>
    <dbReference type="NCBI Taxonomy" id="349277"/>
    <lineage>
        <taxon>Bacteria</taxon>
        <taxon>Bacillati</taxon>
        <taxon>Actinomycetota</taxon>
        <taxon>Rubrobacteria</taxon>
        <taxon>Rubrobacterales</taxon>
        <taxon>Rubrobacteraceae</taxon>
        <taxon>environmental samples</taxon>
    </lineage>
</organism>
<dbReference type="EMBL" id="CADCUW010000322">
    <property type="protein sequence ID" value="CAA9421701.1"/>
    <property type="molecule type" value="Genomic_DNA"/>
</dbReference>
<name>A0A6J4PP37_9ACTN</name>
<feature type="compositionally biased region" description="Basic and acidic residues" evidence="1">
    <location>
        <begin position="180"/>
        <end position="197"/>
    </location>
</feature>
<proteinExistence type="predicted"/>
<feature type="compositionally biased region" description="Basic residues" evidence="1">
    <location>
        <begin position="20"/>
        <end position="81"/>
    </location>
</feature>
<feature type="non-terminal residue" evidence="2">
    <location>
        <position position="275"/>
    </location>
</feature>
<dbReference type="AlphaFoldDB" id="A0A6J4PP37"/>